<organism evidence="1 2">
    <name type="scientific">Knoellia sinensis KCTC 19936</name>
    <dbReference type="NCBI Taxonomy" id="1385520"/>
    <lineage>
        <taxon>Bacteria</taxon>
        <taxon>Bacillati</taxon>
        <taxon>Actinomycetota</taxon>
        <taxon>Actinomycetes</taxon>
        <taxon>Micrococcales</taxon>
        <taxon>Intrasporangiaceae</taxon>
        <taxon>Knoellia</taxon>
    </lineage>
</organism>
<evidence type="ECO:0000313" key="1">
    <source>
        <dbReference type="EMBL" id="KGN32702.1"/>
    </source>
</evidence>
<gene>
    <name evidence="1" type="ORF">N802_17900</name>
</gene>
<protein>
    <submittedName>
        <fullName evidence="1">Uncharacterized protein</fullName>
    </submittedName>
</protein>
<dbReference type="RefSeq" id="WP_035915721.1">
    <property type="nucleotide sequence ID" value="NZ_AVPJ01000006.1"/>
</dbReference>
<dbReference type="OrthoDB" id="9965493at2"/>
<proteinExistence type="predicted"/>
<dbReference type="Proteomes" id="UP000030002">
    <property type="component" value="Unassembled WGS sequence"/>
</dbReference>
<keyword evidence="2" id="KW-1185">Reference proteome</keyword>
<comment type="caution">
    <text evidence="1">The sequence shown here is derived from an EMBL/GenBank/DDBJ whole genome shotgun (WGS) entry which is preliminary data.</text>
</comment>
<name>A0A0A0J9I7_9MICO</name>
<reference evidence="1 2" key="1">
    <citation type="submission" date="2013-08" db="EMBL/GenBank/DDBJ databases">
        <title>The genome sequence of Knoellia sinensis.</title>
        <authorList>
            <person name="Zhu W."/>
            <person name="Wang G."/>
        </authorList>
    </citation>
    <scope>NUCLEOTIDE SEQUENCE [LARGE SCALE GENOMIC DNA]</scope>
    <source>
        <strain evidence="1 2">KCTC 19936</strain>
    </source>
</reference>
<sequence>MSDAMIKMRRVGTRRRGLLLRNRPAYEVVIGRDGRVLFQGVTTAPTTVLVSKGGIHTTDSWDWQSQADLLHAQGSNAWITNPYENR</sequence>
<accession>A0A0A0J9I7</accession>
<evidence type="ECO:0000313" key="2">
    <source>
        <dbReference type="Proteomes" id="UP000030002"/>
    </source>
</evidence>
<dbReference type="AlphaFoldDB" id="A0A0A0J9I7"/>
<dbReference type="EMBL" id="AVPJ01000006">
    <property type="protein sequence ID" value="KGN32702.1"/>
    <property type="molecule type" value="Genomic_DNA"/>
</dbReference>